<keyword evidence="3" id="KW-1185">Reference proteome</keyword>
<keyword evidence="1" id="KW-0472">Membrane</keyword>
<feature type="transmembrane region" description="Helical" evidence="1">
    <location>
        <begin position="58"/>
        <end position="77"/>
    </location>
</feature>
<evidence type="ECO:0000313" key="2">
    <source>
        <dbReference type="EMBL" id="KAK4231532.1"/>
    </source>
</evidence>
<evidence type="ECO:0008006" key="4">
    <source>
        <dbReference type="Google" id="ProtNLM"/>
    </source>
</evidence>
<feature type="transmembrane region" description="Helical" evidence="1">
    <location>
        <begin position="31"/>
        <end position="52"/>
    </location>
</feature>
<proteinExistence type="predicted"/>
<accession>A0AAN7BYA5</accession>
<dbReference type="EMBL" id="MU865292">
    <property type="protein sequence ID" value="KAK4231532.1"/>
    <property type="molecule type" value="Genomic_DNA"/>
</dbReference>
<gene>
    <name evidence="2" type="ORF">QBC38DRAFT_465988</name>
</gene>
<sequence>MTNACPKELGKGKRGEKKIRMSFDKNQNGQAVVRFGNHLCFCFLLLEFFFLSLRSTPLVSQLMILFFNFLGHVKFLMDA</sequence>
<comment type="caution">
    <text evidence="2">The sequence shown here is derived from an EMBL/GenBank/DDBJ whole genome shotgun (WGS) entry which is preliminary data.</text>
</comment>
<reference evidence="2" key="2">
    <citation type="submission" date="2023-05" db="EMBL/GenBank/DDBJ databases">
        <authorList>
            <consortium name="Lawrence Berkeley National Laboratory"/>
            <person name="Steindorff A."/>
            <person name="Hensen N."/>
            <person name="Bonometti L."/>
            <person name="Westerberg I."/>
            <person name="Brannstrom I.O."/>
            <person name="Guillou S."/>
            <person name="Cros-Aarteil S."/>
            <person name="Calhoun S."/>
            <person name="Haridas S."/>
            <person name="Kuo A."/>
            <person name="Mondo S."/>
            <person name="Pangilinan J."/>
            <person name="Riley R."/>
            <person name="Labutti K."/>
            <person name="Andreopoulos B."/>
            <person name="Lipzen A."/>
            <person name="Chen C."/>
            <person name="Yanf M."/>
            <person name="Daum C."/>
            <person name="Ng V."/>
            <person name="Clum A."/>
            <person name="Ohm R."/>
            <person name="Martin F."/>
            <person name="Silar P."/>
            <person name="Natvig D."/>
            <person name="Lalanne C."/>
            <person name="Gautier V."/>
            <person name="Ament-Velasquez S.L."/>
            <person name="Kruys A."/>
            <person name="Hutchinson M.I."/>
            <person name="Powell A.J."/>
            <person name="Barry K."/>
            <person name="Miller A.N."/>
            <person name="Grigoriev I.V."/>
            <person name="Debuchy R."/>
            <person name="Gladieux P."/>
            <person name="Thoren M.H."/>
            <person name="Johannesson H."/>
        </authorList>
    </citation>
    <scope>NUCLEOTIDE SEQUENCE</scope>
    <source>
        <strain evidence="2">CBS 990.96</strain>
    </source>
</reference>
<evidence type="ECO:0000313" key="3">
    <source>
        <dbReference type="Proteomes" id="UP001301958"/>
    </source>
</evidence>
<keyword evidence="1" id="KW-1133">Transmembrane helix</keyword>
<evidence type="ECO:0000256" key="1">
    <source>
        <dbReference type="SAM" id="Phobius"/>
    </source>
</evidence>
<protein>
    <recommendedName>
        <fullName evidence="4">Transmembrane protein</fullName>
    </recommendedName>
</protein>
<name>A0AAN7BYA5_9PEZI</name>
<dbReference type="AlphaFoldDB" id="A0AAN7BYA5"/>
<keyword evidence="1" id="KW-0812">Transmembrane</keyword>
<reference evidence="2" key="1">
    <citation type="journal article" date="2023" name="Mol. Phylogenet. Evol.">
        <title>Genome-scale phylogeny and comparative genomics of the fungal order Sordariales.</title>
        <authorList>
            <person name="Hensen N."/>
            <person name="Bonometti L."/>
            <person name="Westerberg I."/>
            <person name="Brannstrom I.O."/>
            <person name="Guillou S."/>
            <person name="Cros-Aarteil S."/>
            <person name="Calhoun S."/>
            <person name="Haridas S."/>
            <person name="Kuo A."/>
            <person name="Mondo S."/>
            <person name="Pangilinan J."/>
            <person name="Riley R."/>
            <person name="LaButti K."/>
            <person name="Andreopoulos B."/>
            <person name="Lipzen A."/>
            <person name="Chen C."/>
            <person name="Yan M."/>
            <person name="Daum C."/>
            <person name="Ng V."/>
            <person name="Clum A."/>
            <person name="Steindorff A."/>
            <person name="Ohm R.A."/>
            <person name="Martin F."/>
            <person name="Silar P."/>
            <person name="Natvig D.O."/>
            <person name="Lalanne C."/>
            <person name="Gautier V."/>
            <person name="Ament-Velasquez S.L."/>
            <person name="Kruys A."/>
            <person name="Hutchinson M.I."/>
            <person name="Powell A.J."/>
            <person name="Barry K."/>
            <person name="Miller A.N."/>
            <person name="Grigoriev I.V."/>
            <person name="Debuchy R."/>
            <person name="Gladieux P."/>
            <person name="Hiltunen Thoren M."/>
            <person name="Johannesson H."/>
        </authorList>
    </citation>
    <scope>NUCLEOTIDE SEQUENCE</scope>
    <source>
        <strain evidence="2">CBS 990.96</strain>
    </source>
</reference>
<dbReference type="Proteomes" id="UP001301958">
    <property type="component" value="Unassembled WGS sequence"/>
</dbReference>
<organism evidence="2 3">
    <name type="scientific">Podospora fimiseda</name>
    <dbReference type="NCBI Taxonomy" id="252190"/>
    <lineage>
        <taxon>Eukaryota</taxon>
        <taxon>Fungi</taxon>
        <taxon>Dikarya</taxon>
        <taxon>Ascomycota</taxon>
        <taxon>Pezizomycotina</taxon>
        <taxon>Sordariomycetes</taxon>
        <taxon>Sordariomycetidae</taxon>
        <taxon>Sordariales</taxon>
        <taxon>Podosporaceae</taxon>
        <taxon>Podospora</taxon>
    </lineage>
</organism>